<dbReference type="SUPFAM" id="SSF51735">
    <property type="entry name" value="NAD(P)-binding Rossmann-fold domains"/>
    <property type="match status" value="1"/>
</dbReference>
<evidence type="ECO:0000313" key="4">
    <source>
        <dbReference type="Proteomes" id="UP000293142"/>
    </source>
</evidence>
<protein>
    <submittedName>
        <fullName evidence="3">Gfo/Idh/MocA family oxidoreductase</fullName>
    </submittedName>
</protein>
<dbReference type="Pfam" id="PF01408">
    <property type="entry name" value="GFO_IDH_MocA"/>
    <property type="match status" value="1"/>
</dbReference>
<dbReference type="Gene3D" id="3.40.50.720">
    <property type="entry name" value="NAD(P)-binding Rossmann-like Domain"/>
    <property type="match status" value="1"/>
</dbReference>
<dbReference type="EMBL" id="SIRE01000008">
    <property type="protein sequence ID" value="TBL79010.1"/>
    <property type="molecule type" value="Genomic_DNA"/>
</dbReference>
<sequence length="327" mass="36472">MRKLKIGMISFAHLHAVSYLQALAQRSDVELTGIADENKERVEPYIRQYGLPYYADYRELLAGDADAVIISSENARHAELTIAAAKRQKHVLCEKPLGLSKDEMRQMIAACEENGVQLMTSFPNRYIPMVVEAKQAIERGEIGRVVAVKATNKGEMIGGWFNDRTLSGGGAVIDHTVHVMDLLNWILRSQALEVYAESGSLFHGADIDDAGMVHVKFANGVIAALDASWSRTHPFPYKRDLTMEVIGTDGVISFDYFAQINEIYSATTDHAEWSYWGDNKDELLIDDFISCIRENRPVAITGEDGYNSTVIALAAYESIRLKKPVRL</sequence>
<dbReference type="SUPFAM" id="SSF55347">
    <property type="entry name" value="Glyceraldehyde-3-phosphate dehydrogenase-like, C-terminal domain"/>
    <property type="match status" value="1"/>
</dbReference>
<dbReference type="Gene3D" id="3.30.360.10">
    <property type="entry name" value="Dihydrodipicolinate Reductase, domain 2"/>
    <property type="match status" value="1"/>
</dbReference>
<dbReference type="InterPro" id="IPR036291">
    <property type="entry name" value="NAD(P)-bd_dom_sf"/>
</dbReference>
<dbReference type="InterPro" id="IPR051450">
    <property type="entry name" value="Gfo/Idh/MocA_Oxidoreductases"/>
</dbReference>
<evidence type="ECO:0000259" key="1">
    <source>
        <dbReference type="Pfam" id="PF01408"/>
    </source>
</evidence>
<dbReference type="Proteomes" id="UP000293142">
    <property type="component" value="Unassembled WGS sequence"/>
</dbReference>
<evidence type="ECO:0000313" key="3">
    <source>
        <dbReference type="EMBL" id="TBL79010.1"/>
    </source>
</evidence>
<dbReference type="GO" id="GO:0000166">
    <property type="term" value="F:nucleotide binding"/>
    <property type="evidence" value="ECO:0007669"/>
    <property type="project" value="InterPro"/>
</dbReference>
<dbReference type="PANTHER" id="PTHR43377:SF1">
    <property type="entry name" value="BILIVERDIN REDUCTASE A"/>
    <property type="match status" value="1"/>
</dbReference>
<dbReference type="Pfam" id="PF22725">
    <property type="entry name" value="GFO_IDH_MocA_C3"/>
    <property type="match status" value="1"/>
</dbReference>
<gene>
    <name evidence="3" type="ORF">EYB31_12355</name>
</gene>
<dbReference type="InterPro" id="IPR055170">
    <property type="entry name" value="GFO_IDH_MocA-like_dom"/>
</dbReference>
<keyword evidence="4" id="KW-1185">Reference proteome</keyword>
<comment type="caution">
    <text evidence="3">The sequence shown here is derived from an EMBL/GenBank/DDBJ whole genome shotgun (WGS) entry which is preliminary data.</text>
</comment>
<feature type="domain" description="Gfo/Idh/MocA-like oxidoreductase N-terminal" evidence="1">
    <location>
        <begin position="17"/>
        <end position="121"/>
    </location>
</feature>
<dbReference type="InterPro" id="IPR000683">
    <property type="entry name" value="Gfo/Idh/MocA-like_OxRdtase_N"/>
</dbReference>
<name>A0A4Q9DTI9_9BACL</name>
<dbReference type="PANTHER" id="PTHR43377">
    <property type="entry name" value="BILIVERDIN REDUCTASE A"/>
    <property type="match status" value="1"/>
</dbReference>
<organism evidence="3 4">
    <name type="scientific">Paenibacillus thalictri</name>
    <dbReference type="NCBI Taxonomy" id="2527873"/>
    <lineage>
        <taxon>Bacteria</taxon>
        <taxon>Bacillati</taxon>
        <taxon>Bacillota</taxon>
        <taxon>Bacilli</taxon>
        <taxon>Bacillales</taxon>
        <taxon>Paenibacillaceae</taxon>
        <taxon>Paenibacillus</taxon>
    </lineage>
</organism>
<feature type="domain" description="GFO/IDH/MocA-like oxidoreductase" evidence="2">
    <location>
        <begin position="131"/>
        <end position="252"/>
    </location>
</feature>
<accession>A0A4Q9DTI9</accession>
<evidence type="ECO:0000259" key="2">
    <source>
        <dbReference type="Pfam" id="PF22725"/>
    </source>
</evidence>
<dbReference type="RefSeq" id="WP_131013647.1">
    <property type="nucleotide sequence ID" value="NZ_SIRE01000008.1"/>
</dbReference>
<proteinExistence type="predicted"/>
<reference evidence="3 4" key="1">
    <citation type="submission" date="2019-02" db="EMBL/GenBank/DDBJ databases">
        <title>Paenibacillus sp. nov., isolated from surface-sterilized tissue of Thalictrum simplex L.</title>
        <authorList>
            <person name="Tuo L."/>
        </authorList>
    </citation>
    <scope>NUCLEOTIDE SEQUENCE [LARGE SCALE GENOMIC DNA]</scope>
    <source>
        <strain evidence="3 4">N2SHLJ1</strain>
    </source>
</reference>
<dbReference type="AlphaFoldDB" id="A0A4Q9DTI9"/>
<dbReference type="OrthoDB" id="9815825at2"/>